<reference evidence="1 2" key="1">
    <citation type="submission" date="2019-04" db="EMBL/GenBank/DDBJ databases">
        <authorList>
            <person name="Van Vliet M D."/>
        </authorList>
    </citation>
    <scope>NUCLEOTIDE SEQUENCE [LARGE SCALE GENOMIC DNA]</scope>
    <source>
        <strain evidence="1 2">F1</strain>
    </source>
</reference>
<dbReference type="AlphaFoldDB" id="A0A6C2U118"/>
<organism evidence="1 2">
    <name type="scientific">Pontiella desulfatans</name>
    <dbReference type="NCBI Taxonomy" id="2750659"/>
    <lineage>
        <taxon>Bacteria</taxon>
        <taxon>Pseudomonadati</taxon>
        <taxon>Kiritimatiellota</taxon>
        <taxon>Kiritimatiellia</taxon>
        <taxon>Kiritimatiellales</taxon>
        <taxon>Pontiellaceae</taxon>
        <taxon>Pontiella</taxon>
    </lineage>
</organism>
<protein>
    <submittedName>
        <fullName evidence="1">Uncharacterized protein</fullName>
    </submittedName>
</protein>
<proteinExistence type="predicted"/>
<sequence length="68" mass="7507">MDAEYTEWCPDCGEETSYSIQQPFKCSGCDRILFPCDACLQERGVDGVTCQACPWETDETETVTGGEA</sequence>
<evidence type="ECO:0000313" key="2">
    <source>
        <dbReference type="Proteomes" id="UP000366872"/>
    </source>
</evidence>
<accession>A0A6C2U118</accession>
<dbReference type="EMBL" id="CAAHFG010000001">
    <property type="protein sequence ID" value="VGO13668.1"/>
    <property type="molecule type" value="Genomic_DNA"/>
</dbReference>
<name>A0A6C2U118_PONDE</name>
<keyword evidence="2" id="KW-1185">Reference proteome</keyword>
<gene>
    <name evidence="1" type="ORF">PDESU_02225</name>
</gene>
<evidence type="ECO:0000313" key="1">
    <source>
        <dbReference type="EMBL" id="VGO13668.1"/>
    </source>
</evidence>
<dbReference type="Proteomes" id="UP000366872">
    <property type="component" value="Unassembled WGS sequence"/>
</dbReference>